<keyword evidence="7" id="KW-0092">Biotin</keyword>
<dbReference type="Proteomes" id="UP000694545">
    <property type="component" value="Unplaced"/>
</dbReference>
<evidence type="ECO:0008006" key="11">
    <source>
        <dbReference type="Google" id="ProtNLM"/>
    </source>
</evidence>
<dbReference type="OMA" id="EVLETIW"/>
<proteinExistence type="inferred from homology"/>
<organism evidence="9 10">
    <name type="scientific">Varanus komodoensis</name>
    <name type="common">Komodo dragon</name>
    <dbReference type="NCBI Taxonomy" id="61221"/>
    <lineage>
        <taxon>Eukaryota</taxon>
        <taxon>Metazoa</taxon>
        <taxon>Chordata</taxon>
        <taxon>Craniata</taxon>
        <taxon>Vertebrata</taxon>
        <taxon>Euteleostomi</taxon>
        <taxon>Lepidosauria</taxon>
        <taxon>Squamata</taxon>
        <taxon>Bifurcata</taxon>
        <taxon>Unidentata</taxon>
        <taxon>Episquamata</taxon>
        <taxon>Toxicofera</taxon>
        <taxon>Anguimorpha</taxon>
        <taxon>Paleoanguimorpha</taxon>
        <taxon>Varanoidea</taxon>
        <taxon>Varanidae</taxon>
        <taxon>Varanus</taxon>
    </lineage>
</organism>
<evidence type="ECO:0000256" key="3">
    <source>
        <dbReference type="ARBA" id="ARBA00022525"/>
    </source>
</evidence>
<dbReference type="GO" id="GO:0009374">
    <property type="term" value="F:biotin binding"/>
    <property type="evidence" value="ECO:0007669"/>
    <property type="project" value="InterPro"/>
</dbReference>
<dbReference type="Pfam" id="PF01382">
    <property type="entry name" value="Avidin"/>
    <property type="match status" value="1"/>
</dbReference>
<keyword evidence="6" id="KW-0325">Glycoprotein</keyword>
<reference evidence="9" key="1">
    <citation type="submission" date="2025-08" db="UniProtKB">
        <authorList>
            <consortium name="Ensembl"/>
        </authorList>
    </citation>
    <scope>IDENTIFICATION</scope>
</reference>
<evidence type="ECO:0000256" key="6">
    <source>
        <dbReference type="ARBA" id="ARBA00023180"/>
    </source>
</evidence>
<dbReference type="InterPro" id="IPR036896">
    <property type="entry name" value="Avidin-like_sf"/>
</dbReference>
<dbReference type="InterPro" id="IPR005468">
    <property type="entry name" value="Avidin/str"/>
</dbReference>
<dbReference type="PANTHER" id="PTHR34399">
    <property type="entry name" value="AVIDIN-RELATED"/>
    <property type="match status" value="1"/>
</dbReference>
<keyword evidence="3" id="KW-0964">Secreted</keyword>
<dbReference type="AlphaFoldDB" id="A0A8D2L4W1"/>
<feature type="disulfide bond" evidence="8">
    <location>
        <begin position="26"/>
        <end position="108"/>
    </location>
</feature>
<evidence type="ECO:0000256" key="5">
    <source>
        <dbReference type="ARBA" id="ARBA00023157"/>
    </source>
</evidence>
<evidence type="ECO:0000256" key="1">
    <source>
        <dbReference type="ARBA" id="ARBA00004613"/>
    </source>
</evidence>
<sequence>PRGACAPALLAPPASKTFPGAGARACILTGKWTNELNSNMTIFPVNLSSGMFTGSYLTAVTSSNRRIRKSPMHGSQQLLKGNGRFQPTFGFTVKWEFTESITVFVGQCFLDEDGRETLETMWLLRSKGESHGDNWKQTLVGTNTFRRLP</sequence>
<dbReference type="InterPro" id="IPR005469">
    <property type="entry name" value="Avidin"/>
</dbReference>
<dbReference type="PROSITE" id="PS51326">
    <property type="entry name" value="AVIDIN_2"/>
    <property type="match status" value="1"/>
</dbReference>
<evidence type="ECO:0000256" key="7">
    <source>
        <dbReference type="ARBA" id="ARBA00023267"/>
    </source>
</evidence>
<evidence type="ECO:0000256" key="8">
    <source>
        <dbReference type="PIRSR" id="PIRSR605468-51"/>
    </source>
</evidence>
<keyword evidence="5 8" id="KW-1015">Disulfide bond</keyword>
<comment type="similarity">
    <text evidence="2">Belongs to the avidin/streptavidin family.</text>
</comment>
<evidence type="ECO:0000313" key="9">
    <source>
        <dbReference type="Ensembl" id="ENSVKKP00000016978.1"/>
    </source>
</evidence>
<comment type="subcellular location">
    <subcellularLocation>
        <location evidence="1">Secreted</location>
    </subcellularLocation>
</comment>
<dbReference type="PRINTS" id="PR00709">
    <property type="entry name" value="AVIDIN"/>
</dbReference>
<reference evidence="9" key="2">
    <citation type="submission" date="2025-09" db="UniProtKB">
        <authorList>
            <consortium name="Ensembl"/>
        </authorList>
    </citation>
    <scope>IDENTIFICATION</scope>
</reference>
<protein>
    <recommendedName>
        <fullName evidence="11">Avidin</fullName>
    </recommendedName>
</protein>
<evidence type="ECO:0000256" key="4">
    <source>
        <dbReference type="ARBA" id="ARBA00022729"/>
    </source>
</evidence>
<keyword evidence="4" id="KW-0732">Signal</keyword>
<dbReference type="SUPFAM" id="SSF50876">
    <property type="entry name" value="Avidin/streptavidin"/>
    <property type="match status" value="1"/>
</dbReference>
<accession>A0A8D2L4W1</accession>
<name>A0A8D2L4W1_VARKO</name>
<evidence type="ECO:0000313" key="10">
    <source>
        <dbReference type="Proteomes" id="UP000694545"/>
    </source>
</evidence>
<dbReference type="PANTHER" id="PTHR34399:SF3">
    <property type="entry name" value="AVID PROTEIN-RELATED"/>
    <property type="match status" value="1"/>
</dbReference>
<keyword evidence="10" id="KW-1185">Reference proteome</keyword>
<dbReference type="Ensembl" id="ENSVKKT00000017401.1">
    <property type="protein sequence ID" value="ENSVKKP00000016978.1"/>
    <property type="gene ID" value="ENSVKKG00000011600.1"/>
</dbReference>
<evidence type="ECO:0000256" key="2">
    <source>
        <dbReference type="ARBA" id="ARBA00006297"/>
    </source>
</evidence>
<dbReference type="InterPro" id="IPR051764">
    <property type="entry name" value="Avidin/Streptavidin-rel"/>
</dbReference>
<dbReference type="GO" id="GO:0005576">
    <property type="term" value="C:extracellular region"/>
    <property type="evidence" value="ECO:0007669"/>
    <property type="project" value="UniProtKB-SubCell"/>
</dbReference>
<dbReference type="Gene3D" id="2.40.128.30">
    <property type="entry name" value="Avidin-like"/>
    <property type="match status" value="1"/>
</dbReference>